<accession>A0A6G6Y718</accession>
<sequence>MFRLSICGLIALAATLSAAKAQQVQQVQPIGLPVSQPGEGLPADFEGKVHYFGNHSGDISVLRSTGDQPRRRNTDCPRPDQGCPDPVGGSLEVTLEFEGEVVRGEFRGTGGLRDSRLVGRRQGAECRLFDITDGSVWSGRCDSEAFVGSVQSVPNAAIQIHLAFEAVGTRTVDYAERERLRREAILMRRRIALLESQLDGNGPIETRFEAAIELDSLSWEYDEYIPGSLTAVDRGRERDDRYQIYGEFALTDGGTGWARADVDHDAIVCIEFWDIPGYCRPIVRPVPPEIPEPYDPRGESGASLIPRQGETVQQPAA</sequence>
<keyword evidence="4" id="KW-1185">Reference proteome</keyword>
<feature type="region of interest" description="Disordered" evidence="1">
    <location>
        <begin position="289"/>
        <end position="317"/>
    </location>
</feature>
<organism evidence="3 4">
    <name type="scientific">Stakelama tenebrarum</name>
    <dbReference type="NCBI Taxonomy" id="2711215"/>
    <lineage>
        <taxon>Bacteria</taxon>
        <taxon>Pseudomonadati</taxon>
        <taxon>Pseudomonadota</taxon>
        <taxon>Alphaproteobacteria</taxon>
        <taxon>Sphingomonadales</taxon>
        <taxon>Sphingomonadaceae</taxon>
        <taxon>Stakelama</taxon>
    </lineage>
</organism>
<evidence type="ECO:0000256" key="2">
    <source>
        <dbReference type="SAM" id="SignalP"/>
    </source>
</evidence>
<feature type="compositionally biased region" description="Basic and acidic residues" evidence="1">
    <location>
        <begin position="68"/>
        <end position="78"/>
    </location>
</feature>
<dbReference type="Proteomes" id="UP000501568">
    <property type="component" value="Chromosome"/>
</dbReference>
<feature type="region of interest" description="Disordered" evidence="1">
    <location>
        <begin position="60"/>
        <end position="87"/>
    </location>
</feature>
<dbReference type="EMBL" id="CP049109">
    <property type="protein sequence ID" value="QIG80373.1"/>
    <property type="molecule type" value="Genomic_DNA"/>
</dbReference>
<dbReference type="KEGG" id="spzr:G5C33_11690"/>
<keyword evidence="2" id="KW-0732">Signal</keyword>
<gene>
    <name evidence="3" type="ORF">G5C33_11690</name>
</gene>
<name>A0A6G6Y718_9SPHN</name>
<proteinExistence type="predicted"/>
<evidence type="ECO:0008006" key="5">
    <source>
        <dbReference type="Google" id="ProtNLM"/>
    </source>
</evidence>
<feature type="chain" id="PRO_5026167663" description="Secreted protein" evidence="2">
    <location>
        <begin position="20"/>
        <end position="317"/>
    </location>
</feature>
<feature type="signal peptide" evidence="2">
    <location>
        <begin position="1"/>
        <end position="19"/>
    </location>
</feature>
<evidence type="ECO:0000313" key="3">
    <source>
        <dbReference type="EMBL" id="QIG80373.1"/>
    </source>
</evidence>
<protein>
    <recommendedName>
        <fullName evidence="5">Secreted protein</fullName>
    </recommendedName>
</protein>
<evidence type="ECO:0000256" key="1">
    <source>
        <dbReference type="SAM" id="MobiDB-lite"/>
    </source>
</evidence>
<dbReference type="AlphaFoldDB" id="A0A6G6Y718"/>
<evidence type="ECO:0000313" key="4">
    <source>
        <dbReference type="Proteomes" id="UP000501568"/>
    </source>
</evidence>
<reference evidence="3 4" key="1">
    <citation type="submission" date="2020-02" db="EMBL/GenBank/DDBJ databases">
        <authorList>
            <person name="Zheng R.K."/>
            <person name="Sun C.M."/>
        </authorList>
    </citation>
    <scope>NUCLEOTIDE SEQUENCE [LARGE SCALE GENOMIC DNA]</scope>
    <source>
        <strain evidence="4">zrk23</strain>
    </source>
</reference>
<dbReference type="RefSeq" id="WP_165327380.1">
    <property type="nucleotide sequence ID" value="NZ_CP049109.1"/>
</dbReference>